<protein>
    <submittedName>
        <fullName evidence="2">Uncharacterized protein</fullName>
    </submittedName>
</protein>
<dbReference type="RefSeq" id="XP_001803212.1">
    <property type="nucleotide sequence ID" value="XM_001803160.1"/>
</dbReference>
<evidence type="ECO:0000256" key="1">
    <source>
        <dbReference type="SAM" id="MobiDB-lite"/>
    </source>
</evidence>
<feature type="compositionally biased region" description="Basic and acidic residues" evidence="1">
    <location>
        <begin position="14"/>
        <end position="34"/>
    </location>
</feature>
<feature type="region of interest" description="Disordered" evidence="1">
    <location>
        <begin position="1"/>
        <end position="34"/>
    </location>
</feature>
<dbReference type="KEGG" id="pno:SNOG_12998"/>
<evidence type="ECO:0000313" key="2">
    <source>
        <dbReference type="EMBL" id="EAT79798.1"/>
    </source>
</evidence>
<accession>Q0U5G6</accession>
<evidence type="ECO:0000313" key="3">
    <source>
        <dbReference type="Proteomes" id="UP000001055"/>
    </source>
</evidence>
<dbReference type="Proteomes" id="UP000001055">
    <property type="component" value="Unassembled WGS sequence"/>
</dbReference>
<name>Q0U5G6_PHANO</name>
<dbReference type="InParanoid" id="Q0U5G6"/>
<dbReference type="HOGENOM" id="CLU_3377313_0_0_1"/>
<proteinExistence type="predicted"/>
<dbReference type="AlphaFoldDB" id="Q0U5G6"/>
<organism evidence="2 3">
    <name type="scientific">Phaeosphaeria nodorum (strain SN15 / ATCC MYA-4574 / FGSC 10173)</name>
    <name type="common">Glume blotch fungus</name>
    <name type="synonym">Parastagonospora nodorum</name>
    <dbReference type="NCBI Taxonomy" id="321614"/>
    <lineage>
        <taxon>Eukaryota</taxon>
        <taxon>Fungi</taxon>
        <taxon>Dikarya</taxon>
        <taxon>Ascomycota</taxon>
        <taxon>Pezizomycotina</taxon>
        <taxon>Dothideomycetes</taxon>
        <taxon>Pleosporomycetidae</taxon>
        <taxon>Pleosporales</taxon>
        <taxon>Pleosporineae</taxon>
        <taxon>Phaeosphaeriaceae</taxon>
        <taxon>Parastagonospora</taxon>
    </lineage>
</organism>
<reference evidence="3" key="1">
    <citation type="journal article" date="2007" name="Plant Cell">
        <title>Dothideomycete-plant interactions illuminated by genome sequencing and EST analysis of the wheat pathogen Stagonospora nodorum.</title>
        <authorList>
            <person name="Hane J.K."/>
            <person name="Lowe R.G."/>
            <person name="Solomon P.S."/>
            <person name="Tan K.C."/>
            <person name="Schoch C.L."/>
            <person name="Spatafora J.W."/>
            <person name="Crous P.W."/>
            <person name="Kodira C."/>
            <person name="Birren B.W."/>
            <person name="Galagan J.E."/>
            <person name="Torriani S.F."/>
            <person name="McDonald B.A."/>
            <person name="Oliver R.P."/>
        </authorList>
    </citation>
    <scope>NUCLEOTIDE SEQUENCE [LARGE SCALE GENOMIC DNA]</scope>
    <source>
        <strain evidence="3">SN15 / ATCC MYA-4574 / FGSC 10173</strain>
    </source>
</reference>
<dbReference type="EMBL" id="CH445348">
    <property type="protein sequence ID" value="EAT79798.1"/>
    <property type="molecule type" value="Genomic_DNA"/>
</dbReference>
<dbReference type="GeneID" id="5980124"/>
<sequence length="34" mass="3941">MSATLPRRNGPFRDCSEREMASQRDTLDDVDSRK</sequence>
<gene>
    <name evidence="2" type="ORF">SNOG_12998</name>
</gene>